<accession>A0ABY4ALR4</accession>
<evidence type="ECO:0000313" key="3">
    <source>
        <dbReference type="EMBL" id="UOD51254.1"/>
    </source>
</evidence>
<keyword evidence="4" id="KW-1185">Reference proteome</keyword>
<keyword evidence="2" id="KW-1133">Transmembrane helix</keyword>
<evidence type="ECO:0000256" key="2">
    <source>
        <dbReference type="SAM" id="Phobius"/>
    </source>
</evidence>
<dbReference type="PANTHER" id="PTHR34475:SF1">
    <property type="entry name" value="CYTOSKELETON PROTEIN RODZ"/>
    <property type="match status" value="1"/>
</dbReference>
<feature type="region of interest" description="Disordered" evidence="1">
    <location>
        <begin position="1"/>
        <end position="20"/>
    </location>
</feature>
<protein>
    <submittedName>
        <fullName evidence="3">Helix-turn-helix domain-containing protein</fullName>
    </submittedName>
</protein>
<dbReference type="InterPro" id="IPR001387">
    <property type="entry name" value="Cro/C1-type_HTH"/>
</dbReference>
<dbReference type="InterPro" id="IPR010982">
    <property type="entry name" value="Lambda_DNA-bd_dom_sf"/>
</dbReference>
<dbReference type="Pfam" id="PF13413">
    <property type="entry name" value="HTH_25"/>
    <property type="match status" value="1"/>
</dbReference>
<organism evidence="3 4">
    <name type="scientific">Orrella daihaiensis</name>
    <dbReference type="NCBI Taxonomy" id="2782176"/>
    <lineage>
        <taxon>Bacteria</taxon>
        <taxon>Pseudomonadati</taxon>
        <taxon>Pseudomonadota</taxon>
        <taxon>Betaproteobacteria</taxon>
        <taxon>Burkholderiales</taxon>
        <taxon>Alcaligenaceae</taxon>
        <taxon>Orrella</taxon>
    </lineage>
</organism>
<evidence type="ECO:0000313" key="4">
    <source>
        <dbReference type="Proteomes" id="UP000831607"/>
    </source>
</evidence>
<proteinExistence type="predicted"/>
<dbReference type="CDD" id="cd00093">
    <property type="entry name" value="HTH_XRE"/>
    <property type="match status" value="1"/>
</dbReference>
<dbReference type="InterPro" id="IPR050400">
    <property type="entry name" value="Bact_Cytoskel_RodZ"/>
</dbReference>
<reference evidence="3 4" key="1">
    <citation type="submission" date="2020-11" db="EMBL/GenBank/DDBJ databases">
        <title>Algicoccus daihaiensis sp.nov., isolated from Daihai Lake in Inner Mongolia.</title>
        <authorList>
            <person name="Kai J."/>
        </authorList>
    </citation>
    <scope>NUCLEOTIDE SEQUENCE [LARGE SCALE GENOMIC DNA]</scope>
    <source>
        <strain evidence="4">f23</strain>
    </source>
</reference>
<dbReference type="Gene3D" id="1.10.260.40">
    <property type="entry name" value="lambda repressor-like DNA-binding domains"/>
    <property type="match status" value="1"/>
</dbReference>
<dbReference type="RefSeq" id="WP_243479721.1">
    <property type="nucleotide sequence ID" value="NZ_CP063982.1"/>
</dbReference>
<feature type="transmembrane region" description="Helical" evidence="2">
    <location>
        <begin position="126"/>
        <end position="148"/>
    </location>
</feature>
<keyword evidence="2" id="KW-0472">Membrane</keyword>
<keyword evidence="2" id="KW-0812">Transmembrane</keyword>
<name>A0ABY4ALR4_9BURK</name>
<dbReference type="PANTHER" id="PTHR34475">
    <property type="match status" value="1"/>
</dbReference>
<dbReference type="Proteomes" id="UP000831607">
    <property type="component" value="Chromosome"/>
</dbReference>
<gene>
    <name evidence="3" type="ORF">DHf2319_05015</name>
</gene>
<sequence>MSLEDPKTVPLKFESPPEPSEPVTAIAALRTIRVARGMSLDDVSARLKFPARLIDALENERWDALPKGIALKTLTKNYTRLLGVDFEALEPVLRQHLSATQSGIANHTSTRAIGESMEETRSSGSAGWVVLVVMVIVIIVTVAIWQGMVPDSLMPSWLKGPSNVG</sequence>
<dbReference type="EMBL" id="CP063982">
    <property type="protein sequence ID" value="UOD51254.1"/>
    <property type="molecule type" value="Genomic_DNA"/>
</dbReference>
<evidence type="ECO:0000256" key="1">
    <source>
        <dbReference type="SAM" id="MobiDB-lite"/>
    </source>
</evidence>